<proteinExistence type="predicted"/>
<evidence type="ECO:0000313" key="1">
    <source>
        <dbReference type="EMBL" id="CAD9639151.1"/>
    </source>
</evidence>
<gene>
    <name evidence="1" type="ORF">BRAN1462_LOCUS56973</name>
</gene>
<dbReference type="AlphaFoldDB" id="A0A6U6USX7"/>
<name>A0A6U6USX7_9DINO</name>
<dbReference type="EMBL" id="HBGW01089770">
    <property type="protein sequence ID" value="CAD9639151.1"/>
    <property type="molecule type" value="Transcribed_RNA"/>
</dbReference>
<reference evidence="1" key="1">
    <citation type="submission" date="2021-01" db="EMBL/GenBank/DDBJ databases">
        <authorList>
            <person name="Corre E."/>
            <person name="Pelletier E."/>
            <person name="Niang G."/>
            <person name="Scheremetjew M."/>
            <person name="Finn R."/>
            <person name="Kale V."/>
            <person name="Holt S."/>
            <person name="Cochrane G."/>
            <person name="Meng A."/>
            <person name="Brown T."/>
            <person name="Cohen L."/>
        </authorList>
    </citation>
    <scope>NUCLEOTIDE SEQUENCE</scope>
    <source>
        <strain evidence="1">RCC3387</strain>
    </source>
</reference>
<accession>A0A6U6USX7</accession>
<protein>
    <submittedName>
        <fullName evidence="1">Uncharacterized protein</fullName>
    </submittedName>
</protein>
<organism evidence="1">
    <name type="scientific">Zooxanthella nutricula</name>
    <dbReference type="NCBI Taxonomy" id="1333877"/>
    <lineage>
        <taxon>Eukaryota</taxon>
        <taxon>Sar</taxon>
        <taxon>Alveolata</taxon>
        <taxon>Dinophyceae</taxon>
        <taxon>Peridiniales</taxon>
        <taxon>Peridiniales incertae sedis</taxon>
        <taxon>Zooxanthella</taxon>
    </lineage>
</organism>
<sequence length="261" mass="27656">METAAALMATGSVVYWVARQAEKASHRIVMGSATLPSTLSDGIVGDESMLVVTAVHIRRAHLTPQAAGKRLRPCVKYGLPGYSVKCELDEVTTVAPNAPDAVSRAFVGRTPCVADAVHADISQTCLFLAHRNAPVVRLRFLEAGVGRRVFAKAEVDIPPLGEGQKSVDLVGVSANRAKKVGSIDVSVEVLTIRAGGLQRCLSAFGAKRRESAIVIDFSTLSCGAITESGTDERHGFQDDVDVLQGQAVPPVDILAGDRTWN</sequence>